<dbReference type="AlphaFoldDB" id="A0AAD4S3W5"/>
<dbReference type="PANTHER" id="PTHR11062:SF210">
    <property type="entry name" value="EXOSTOSIN FAMILY PROTEIN"/>
    <property type="match status" value="1"/>
</dbReference>
<evidence type="ECO:0000256" key="6">
    <source>
        <dbReference type="SAM" id="Phobius"/>
    </source>
</evidence>
<evidence type="ECO:0000313" key="8">
    <source>
        <dbReference type="EMBL" id="KAI3857626.1"/>
    </source>
</evidence>
<keyword evidence="6" id="KW-0472">Membrane</keyword>
<accession>A0AAD4S3W5</accession>
<feature type="transmembrane region" description="Helical" evidence="6">
    <location>
        <begin position="19"/>
        <end position="37"/>
    </location>
</feature>
<keyword evidence="9" id="KW-1185">Reference proteome</keyword>
<dbReference type="PANTHER" id="PTHR11062">
    <property type="entry name" value="EXOSTOSIN HEPARAN SULFATE GLYCOSYLTRANSFERASE -RELATED"/>
    <property type="match status" value="1"/>
</dbReference>
<protein>
    <recommendedName>
        <fullName evidence="7">Exostosin GT47 domain-containing protein</fullName>
    </recommendedName>
</protein>
<proteinExistence type="inferred from homology"/>
<keyword evidence="4" id="KW-0735">Signal-anchor</keyword>
<comment type="caution">
    <text evidence="8">The sequence shown here is derived from an EMBL/GenBank/DDBJ whole genome shotgun (WGS) entry which is preliminary data.</text>
</comment>
<name>A0AAD4S3W5_9MAGN</name>
<feature type="domain" description="Exostosin GT47" evidence="7">
    <location>
        <begin position="194"/>
        <end position="476"/>
    </location>
</feature>
<evidence type="ECO:0000259" key="7">
    <source>
        <dbReference type="Pfam" id="PF03016"/>
    </source>
</evidence>
<organism evidence="8 9">
    <name type="scientific">Papaver atlanticum</name>
    <dbReference type="NCBI Taxonomy" id="357466"/>
    <lineage>
        <taxon>Eukaryota</taxon>
        <taxon>Viridiplantae</taxon>
        <taxon>Streptophyta</taxon>
        <taxon>Embryophyta</taxon>
        <taxon>Tracheophyta</taxon>
        <taxon>Spermatophyta</taxon>
        <taxon>Magnoliopsida</taxon>
        <taxon>Ranunculales</taxon>
        <taxon>Papaveraceae</taxon>
        <taxon>Papaveroideae</taxon>
        <taxon>Papaver</taxon>
    </lineage>
</organism>
<keyword evidence="5" id="KW-0333">Golgi apparatus</keyword>
<evidence type="ECO:0000256" key="3">
    <source>
        <dbReference type="ARBA" id="ARBA00022676"/>
    </source>
</evidence>
<keyword evidence="3" id="KW-0808">Transferase</keyword>
<dbReference type="GO" id="GO:0016757">
    <property type="term" value="F:glycosyltransferase activity"/>
    <property type="evidence" value="ECO:0007669"/>
    <property type="project" value="UniProtKB-KW"/>
</dbReference>
<evidence type="ECO:0000256" key="4">
    <source>
        <dbReference type="ARBA" id="ARBA00022968"/>
    </source>
</evidence>
<keyword evidence="6" id="KW-0812">Transmembrane</keyword>
<sequence length="524" mass="60898">MEFSLPYHGKPWRVETRKLLFFIGIITCAAFSVQIFLTPYENVFRALFLVNNAPAGDSSLDISMMGIFTPFYDSSMATPSKNCTETIDLAKKTPQKSIKTMLSEMIPSSNHMKRTWMKMPPNRITSISAMSRLLLKNLAPSHSMRPKRLSEQDREILAVKSQIENAPVIQNDKDLYAPIYRNLSTFRRSYELMEETLKVYIYKEGEKPFFHDPILEGVYASEGWFMKQMEENKKFVVQDPAKAHLFYLPFSSESIRYSSLYDRKTRSKANFIKLLSDYLDTIKAKYPFWNRTGGTDHFFTACHDWAPIMTRPFMNGCIRAFCNSDVNDDFVLGKDVPLAETLVLSKSDLLKDIGGKPPSERQTLAFFAGNIHGYLRPILLKFWENKDPDMQIYGKMNSTVTAKMNYIQRMKTSKYCISAKGYEVASPRVVEAIFFECVPVIISDNYVPPFFEVLDWESFAVFVAEKDIPNLKEILLSIPEEKYIEMHQRVKKVQQHFLWHNEPVKYDIFHMTLHSIWYNRVFQA</sequence>
<comment type="similarity">
    <text evidence="2">Belongs to the glycosyltransferase 47 family.</text>
</comment>
<dbReference type="EMBL" id="JAJJMB010014829">
    <property type="protein sequence ID" value="KAI3857626.1"/>
    <property type="molecule type" value="Genomic_DNA"/>
</dbReference>
<dbReference type="InterPro" id="IPR040911">
    <property type="entry name" value="Exostosin_GT47"/>
</dbReference>
<evidence type="ECO:0000313" key="9">
    <source>
        <dbReference type="Proteomes" id="UP001202328"/>
    </source>
</evidence>
<gene>
    <name evidence="8" type="ORF">MKW98_028890</name>
</gene>
<dbReference type="InterPro" id="IPR004263">
    <property type="entry name" value="Exostosin"/>
</dbReference>
<keyword evidence="3" id="KW-0328">Glycosyltransferase</keyword>
<evidence type="ECO:0000256" key="5">
    <source>
        <dbReference type="ARBA" id="ARBA00023034"/>
    </source>
</evidence>
<comment type="subcellular location">
    <subcellularLocation>
        <location evidence="1">Golgi apparatus membrane</location>
        <topology evidence="1">Single-pass type II membrane protein</topology>
    </subcellularLocation>
</comment>
<dbReference type="GO" id="GO:0000139">
    <property type="term" value="C:Golgi membrane"/>
    <property type="evidence" value="ECO:0007669"/>
    <property type="project" value="UniProtKB-SubCell"/>
</dbReference>
<evidence type="ECO:0000256" key="2">
    <source>
        <dbReference type="ARBA" id="ARBA00010271"/>
    </source>
</evidence>
<dbReference type="Pfam" id="PF03016">
    <property type="entry name" value="Exostosin_GT47"/>
    <property type="match status" value="1"/>
</dbReference>
<keyword evidence="6" id="KW-1133">Transmembrane helix</keyword>
<reference evidence="8" key="1">
    <citation type="submission" date="2022-04" db="EMBL/GenBank/DDBJ databases">
        <title>A functionally conserved STORR gene fusion in Papaver species that diverged 16.8 million years ago.</title>
        <authorList>
            <person name="Catania T."/>
        </authorList>
    </citation>
    <scope>NUCLEOTIDE SEQUENCE</scope>
    <source>
        <strain evidence="8">S-188037</strain>
    </source>
</reference>
<evidence type="ECO:0000256" key="1">
    <source>
        <dbReference type="ARBA" id="ARBA00004323"/>
    </source>
</evidence>
<dbReference type="Proteomes" id="UP001202328">
    <property type="component" value="Unassembled WGS sequence"/>
</dbReference>